<sequence>MAKTCLITGASRGIGKALALAMAKKGYLLALTGRDQAQLHSVRDEIIAQLPSAHVETRMLDITDYDQVGAVVDGFETSLGGLDVVVANAGISVSKPIGVGGFKEHQAVIETNVLGLMATAEAVLPYFKERNAGQFVAVSSVAAFRGLPKHSSYCASKVAVKSYMESLSAELLGSGILTTTLFPGYIDTDINRHMVNRPFLISAEEGAKQMLVLIEKGVKTSTVPKKPWSVVSQMMKAVPESVIAKMS</sequence>
<feature type="domain" description="Ketoreductase" evidence="4">
    <location>
        <begin position="3"/>
        <end position="189"/>
    </location>
</feature>
<dbReference type="PRINTS" id="PR00081">
    <property type="entry name" value="GDHRDH"/>
</dbReference>
<keyword evidence="6" id="KW-1185">Reference proteome</keyword>
<dbReference type="Gene3D" id="3.40.50.720">
    <property type="entry name" value="NAD(P)-binding Rossmann-like Domain"/>
    <property type="match status" value="1"/>
</dbReference>
<gene>
    <name evidence="5" type="ORF">GCM10022277_24360</name>
</gene>
<protein>
    <submittedName>
        <fullName evidence="5">SDR family oxidoreductase</fullName>
    </submittedName>
</protein>
<evidence type="ECO:0000256" key="2">
    <source>
        <dbReference type="ARBA" id="ARBA00023002"/>
    </source>
</evidence>
<dbReference type="SMART" id="SM00822">
    <property type="entry name" value="PKS_KR"/>
    <property type="match status" value="1"/>
</dbReference>
<reference evidence="6" key="1">
    <citation type="journal article" date="2019" name="Int. J. Syst. Evol. Microbiol.">
        <title>The Global Catalogue of Microorganisms (GCM) 10K type strain sequencing project: providing services to taxonomists for standard genome sequencing and annotation.</title>
        <authorList>
            <consortium name="The Broad Institute Genomics Platform"/>
            <consortium name="The Broad Institute Genome Sequencing Center for Infectious Disease"/>
            <person name="Wu L."/>
            <person name="Ma J."/>
        </authorList>
    </citation>
    <scope>NUCLEOTIDE SEQUENCE [LARGE SCALE GENOMIC DNA]</scope>
    <source>
        <strain evidence="6">JCM 17551</strain>
    </source>
</reference>
<evidence type="ECO:0000259" key="4">
    <source>
        <dbReference type="SMART" id="SM00822"/>
    </source>
</evidence>
<proteinExistence type="inferred from homology"/>
<dbReference type="InterPro" id="IPR057326">
    <property type="entry name" value="KR_dom"/>
</dbReference>
<evidence type="ECO:0000256" key="1">
    <source>
        <dbReference type="ARBA" id="ARBA00006484"/>
    </source>
</evidence>
<comment type="similarity">
    <text evidence="1 3">Belongs to the short-chain dehydrogenases/reductases (SDR) family.</text>
</comment>
<dbReference type="InterPro" id="IPR036291">
    <property type="entry name" value="NAD(P)-bd_dom_sf"/>
</dbReference>
<evidence type="ECO:0000256" key="3">
    <source>
        <dbReference type="RuleBase" id="RU000363"/>
    </source>
</evidence>
<organism evidence="5 6">
    <name type="scientific">Litoribacillus peritrichatus</name>
    <dbReference type="NCBI Taxonomy" id="718191"/>
    <lineage>
        <taxon>Bacteria</taxon>
        <taxon>Pseudomonadati</taxon>
        <taxon>Pseudomonadota</taxon>
        <taxon>Gammaproteobacteria</taxon>
        <taxon>Oceanospirillales</taxon>
        <taxon>Oceanospirillaceae</taxon>
        <taxon>Litoribacillus</taxon>
    </lineage>
</organism>
<evidence type="ECO:0000313" key="6">
    <source>
        <dbReference type="Proteomes" id="UP001501565"/>
    </source>
</evidence>
<comment type="caution">
    <text evidence="5">The sequence shown here is derived from an EMBL/GenBank/DDBJ whole genome shotgun (WGS) entry which is preliminary data.</text>
</comment>
<dbReference type="Pfam" id="PF00106">
    <property type="entry name" value="adh_short"/>
    <property type="match status" value="1"/>
</dbReference>
<dbReference type="Proteomes" id="UP001501565">
    <property type="component" value="Unassembled WGS sequence"/>
</dbReference>
<dbReference type="PROSITE" id="PS00061">
    <property type="entry name" value="ADH_SHORT"/>
    <property type="match status" value="1"/>
</dbReference>
<evidence type="ECO:0000313" key="5">
    <source>
        <dbReference type="EMBL" id="GAA3927247.1"/>
    </source>
</evidence>
<dbReference type="PANTHER" id="PTHR44196">
    <property type="entry name" value="DEHYDROGENASE/REDUCTASE SDR FAMILY MEMBER 7B"/>
    <property type="match status" value="1"/>
</dbReference>
<name>A0ABP7MST7_9GAMM</name>
<accession>A0ABP7MST7</accession>
<dbReference type="PANTHER" id="PTHR44196:SF1">
    <property type="entry name" value="DEHYDROGENASE_REDUCTASE SDR FAMILY MEMBER 7B"/>
    <property type="match status" value="1"/>
</dbReference>
<dbReference type="InterPro" id="IPR020904">
    <property type="entry name" value="Sc_DH/Rdtase_CS"/>
</dbReference>
<dbReference type="RefSeq" id="WP_344798807.1">
    <property type="nucleotide sequence ID" value="NZ_BAABBN010000007.1"/>
</dbReference>
<dbReference type="EMBL" id="BAABBN010000007">
    <property type="protein sequence ID" value="GAA3927247.1"/>
    <property type="molecule type" value="Genomic_DNA"/>
</dbReference>
<dbReference type="InterPro" id="IPR002347">
    <property type="entry name" value="SDR_fam"/>
</dbReference>
<dbReference type="SUPFAM" id="SSF51735">
    <property type="entry name" value="NAD(P)-binding Rossmann-fold domains"/>
    <property type="match status" value="1"/>
</dbReference>
<keyword evidence="2" id="KW-0560">Oxidoreductase</keyword>
<dbReference type="PRINTS" id="PR00080">
    <property type="entry name" value="SDRFAMILY"/>
</dbReference>